<feature type="compositionally biased region" description="Polar residues" evidence="1">
    <location>
        <begin position="234"/>
        <end position="259"/>
    </location>
</feature>
<organism evidence="2">
    <name type="scientific">Aplanochytrium stocchinoi</name>
    <dbReference type="NCBI Taxonomy" id="215587"/>
    <lineage>
        <taxon>Eukaryota</taxon>
        <taxon>Sar</taxon>
        <taxon>Stramenopiles</taxon>
        <taxon>Bigyra</taxon>
        <taxon>Labyrinthulomycetes</taxon>
        <taxon>Thraustochytrida</taxon>
        <taxon>Thraustochytriidae</taxon>
        <taxon>Aplanochytrium</taxon>
    </lineage>
</organism>
<feature type="region of interest" description="Disordered" evidence="1">
    <location>
        <begin position="229"/>
        <end position="259"/>
    </location>
</feature>
<evidence type="ECO:0000256" key="1">
    <source>
        <dbReference type="SAM" id="MobiDB-lite"/>
    </source>
</evidence>
<name>A0A7S3PJI2_9STRA</name>
<feature type="region of interest" description="Disordered" evidence="1">
    <location>
        <begin position="1"/>
        <end position="26"/>
    </location>
</feature>
<gene>
    <name evidence="2" type="ORF">ASTO00021_LOCUS11492</name>
</gene>
<proteinExistence type="predicted"/>
<dbReference type="AlphaFoldDB" id="A0A7S3PJI2"/>
<accession>A0A7S3PJI2</accession>
<sequence>MSREPHSQMGYREKGNNENRVTTSRVGKYSDFDTAGLLPKISSSSIRHSFLGGVETPFWLNLKQSKNEKHAVILPPEFSCFKRKKKGNKDKEATKKHTFKSLNYKRPAHAKSLPNMRDESNLGVRPEIPERISSPKLSQTKDNLQSDILVNEDFLEAKVRKYSMEHIELILKINTENIFDTKKKNTEKKNKIKSATKTHAMVLVNPLSENPCKLWHLNNKRLARRCRKKYKIRSMTTGTEPKNKNKGSTDAGNSNRRGKRLNTTIIHSRKELATRENTSNEIEKINEKRRKEQTESMNKMYTDCQLYIQKEYEKIKTKYAAEMEATNEKLIVIHGEKANSFSRQKNKEKVDYVKKWIKLAEFAYGDFTRTSKTPRALISKENERNNDFKKSCERLVKTATANERRWKYTQPERVLTPKL</sequence>
<dbReference type="EMBL" id="HBIN01015153">
    <property type="protein sequence ID" value="CAE0441361.1"/>
    <property type="molecule type" value="Transcribed_RNA"/>
</dbReference>
<reference evidence="2" key="1">
    <citation type="submission" date="2021-01" db="EMBL/GenBank/DDBJ databases">
        <authorList>
            <person name="Corre E."/>
            <person name="Pelletier E."/>
            <person name="Niang G."/>
            <person name="Scheremetjew M."/>
            <person name="Finn R."/>
            <person name="Kale V."/>
            <person name="Holt S."/>
            <person name="Cochrane G."/>
            <person name="Meng A."/>
            <person name="Brown T."/>
            <person name="Cohen L."/>
        </authorList>
    </citation>
    <scope>NUCLEOTIDE SEQUENCE</scope>
    <source>
        <strain evidence="2">GSBS06</strain>
    </source>
</reference>
<evidence type="ECO:0000313" key="2">
    <source>
        <dbReference type="EMBL" id="CAE0441361.1"/>
    </source>
</evidence>
<feature type="compositionally biased region" description="Basic and acidic residues" evidence="1">
    <location>
        <begin position="1"/>
        <end position="17"/>
    </location>
</feature>
<protein>
    <submittedName>
        <fullName evidence="2">Uncharacterized protein</fullName>
    </submittedName>
</protein>